<accession>A0A023BPJ0</accession>
<evidence type="ECO:0000256" key="3">
    <source>
        <dbReference type="PROSITE-ProRule" id="PRU00742"/>
    </source>
</evidence>
<dbReference type="InterPro" id="IPR023696">
    <property type="entry name" value="Ureohydrolase_dom_sf"/>
</dbReference>
<dbReference type="GO" id="GO:0046872">
    <property type="term" value="F:metal ion binding"/>
    <property type="evidence" value="ECO:0007669"/>
    <property type="project" value="UniProtKB-KW"/>
</dbReference>
<dbReference type="eggNOG" id="COG0010">
    <property type="taxonomic scope" value="Bacteria"/>
</dbReference>
<gene>
    <name evidence="4" type="ORF">ATO12_06370</name>
</gene>
<dbReference type="STRING" id="1317122.ATO12_06370"/>
<sequence>MSFEFLIPVSDLVTAHTNLLSEHALGNQIKIHTAANGVPDLEKIDVAILGIRENRNDINFLGENLNFDTIRKSLYELYPGNWSTNIVDLGDIAPGNEVSDTYYLVQEVLSALLVKNIIPVIIGGSQDLVYAQYRSFDIFERMVNLVNVDSKFDLGNSSKPITNTSFVGKIIVEQPYNLFNYSNIGYQTYFNTQEEIDLIEKLYFDAYRLGEVISDVTVVEPIMRDADIVSVDLGVINSTSLNGYTASPNGFDGREICAISRYAGISDKVKSFGIYEFKNFKNEETASLLIAQMIWYFIEGINYRSNEIDIKNLKSTLHYNVPVEDEVLSFYKSVMTGRWWIEIPFISSGNNKLKRHTLLPCTYNDYERACNQEIPERWYKAKQKNEV</sequence>
<dbReference type="OrthoDB" id="931936at2"/>
<dbReference type="RefSeq" id="WP_034246924.1">
    <property type="nucleotide sequence ID" value="NZ_AQRA01000013.1"/>
</dbReference>
<evidence type="ECO:0000256" key="2">
    <source>
        <dbReference type="ARBA" id="ARBA00022801"/>
    </source>
</evidence>
<dbReference type="Gene3D" id="3.40.800.10">
    <property type="entry name" value="Ureohydrolase domain"/>
    <property type="match status" value="1"/>
</dbReference>
<dbReference type="SUPFAM" id="SSF52768">
    <property type="entry name" value="Arginase/deacetylase"/>
    <property type="match status" value="1"/>
</dbReference>
<keyword evidence="2" id="KW-0378">Hydrolase</keyword>
<organism evidence="4 5">
    <name type="scientific">Aquimarina atlantica</name>
    <dbReference type="NCBI Taxonomy" id="1317122"/>
    <lineage>
        <taxon>Bacteria</taxon>
        <taxon>Pseudomonadati</taxon>
        <taxon>Bacteroidota</taxon>
        <taxon>Flavobacteriia</taxon>
        <taxon>Flavobacteriales</taxon>
        <taxon>Flavobacteriaceae</taxon>
        <taxon>Aquimarina</taxon>
    </lineage>
</organism>
<comment type="caution">
    <text evidence="4">The sequence shown here is derived from an EMBL/GenBank/DDBJ whole genome shotgun (WGS) entry which is preliminary data.</text>
</comment>
<dbReference type="GO" id="GO:0008783">
    <property type="term" value="F:agmatinase activity"/>
    <property type="evidence" value="ECO:0007669"/>
    <property type="project" value="TreeGrafter"/>
</dbReference>
<dbReference type="Pfam" id="PF00491">
    <property type="entry name" value="Arginase"/>
    <property type="match status" value="1"/>
</dbReference>
<dbReference type="CDD" id="cd09988">
    <property type="entry name" value="Formimidoylglutamase"/>
    <property type="match status" value="1"/>
</dbReference>
<dbReference type="AlphaFoldDB" id="A0A023BPJ0"/>
<name>A0A023BPJ0_9FLAO</name>
<keyword evidence="5" id="KW-1185">Reference proteome</keyword>
<dbReference type="PROSITE" id="PS51409">
    <property type="entry name" value="ARGINASE_2"/>
    <property type="match status" value="1"/>
</dbReference>
<evidence type="ECO:0000313" key="5">
    <source>
        <dbReference type="Proteomes" id="UP000023541"/>
    </source>
</evidence>
<reference evidence="4 5" key="1">
    <citation type="submission" date="2014-04" db="EMBL/GenBank/DDBJ databases">
        <title>Aquimarina sp. 22II-S11-z7 Genome Sequencing.</title>
        <authorList>
            <person name="Lai Q."/>
        </authorList>
    </citation>
    <scope>NUCLEOTIDE SEQUENCE [LARGE SCALE GENOMIC DNA]</scope>
    <source>
        <strain evidence="4 5">22II-S11-z7</strain>
    </source>
</reference>
<dbReference type="InterPro" id="IPR006035">
    <property type="entry name" value="Ureohydrolase"/>
</dbReference>
<evidence type="ECO:0000256" key="1">
    <source>
        <dbReference type="ARBA" id="ARBA00022723"/>
    </source>
</evidence>
<dbReference type="PANTHER" id="PTHR11358">
    <property type="entry name" value="ARGINASE/AGMATINASE"/>
    <property type="match status" value="1"/>
</dbReference>
<dbReference type="GO" id="GO:0033389">
    <property type="term" value="P:putrescine biosynthetic process from arginine, via agmatine"/>
    <property type="evidence" value="ECO:0007669"/>
    <property type="project" value="TreeGrafter"/>
</dbReference>
<dbReference type="PANTHER" id="PTHR11358:SF26">
    <property type="entry name" value="GUANIDINO ACID HYDROLASE, MITOCHONDRIAL"/>
    <property type="match status" value="1"/>
</dbReference>
<protein>
    <submittedName>
        <fullName evidence="4">Arginase</fullName>
    </submittedName>
</protein>
<proteinExistence type="inferred from homology"/>
<keyword evidence="1" id="KW-0479">Metal-binding</keyword>
<comment type="similarity">
    <text evidence="3">Belongs to the arginase family.</text>
</comment>
<dbReference type="Proteomes" id="UP000023541">
    <property type="component" value="Unassembled WGS sequence"/>
</dbReference>
<dbReference type="EMBL" id="AQRA01000013">
    <property type="protein sequence ID" value="EZH71583.1"/>
    <property type="molecule type" value="Genomic_DNA"/>
</dbReference>
<evidence type="ECO:0000313" key="4">
    <source>
        <dbReference type="EMBL" id="EZH71583.1"/>
    </source>
</evidence>